<dbReference type="AlphaFoldDB" id="A0A3N2BCY1"/>
<dbReference type="Proteomes" id="UP000280668">
    <property type="component" value="Unassembled WGS sequence"/>
</dbReference>
<dbReference type="GO" id="GO:0003677">
    <property type="term" value="F:DNA binding"/>
    <property type="evidence" value="ECO:0007669"/>
    <property type="project" value="UniProtKB-KW"/>
</dbReference>
<evidence type="ECO:0000259" key="6">
    <source>
        <dbReference type="PROSITE" id="PS50931"/>
    </source>
</evidence>
<dbReference type="GO" id="GO:0032993">
    <property type="term" value="C:protein-DNA complex"/>
    <property type="evidence" value="ECO:0007669"/>
    <property type="project" value="TreeGrafter"/>
</dbReference>
<organism evidence="7 8">
    <name type="scientific">Bogoriella caseilytica</name>
    <dbReference type="NCBI Taxonomy" id="56055"/>
    <lineage>
        <taxon>Bacteria</taxon>
        <taxon>Bacillati</taxon>
        <taxon>Actinomycetota</taxon>
        <taxon>Actinomycetes</taxon>
        <taxon>Micrococcales</taxon>
        <taxon>Bogoriellaceae</taxon>
        <taxon>Bogoriella</taxon>
    </lineage>
</organism>
<evidence type="ECO:0000256" key="5">
    <source>
        <dbReference type="SAM" id="MobiDB-lite"/>
    </source>
</evidence>
<dbReference type="SUPFAM" id="SSF53850">
    <property type="entry name" value="Periplasmic binding protein-like II"/>
    <property type="match status" value="1"/>
</dbReference>
<feature type="region of interest" description="Disordered" evidence="5">
    <location>
        <begin position="311"/>
        <end position="342"/>
    </location>
</feature>
<evidence type="ECO:0000256" key="2">
    <source>
        <dbReference type="ARBA" id="ARBA00023015"/>
    </source>
</evidence>
<keyword evidence="3 7" id="KW-0238">DNA-binding</keyword>
<dbReference type="EMBL" id="RKHK01000001">
    <property type="protein sequence ID" value="ROR73098.1"/>
    <property type="molecule type" value="Genomic_DNA"/>
</dbReference>
<dbReference type="CDD" id="cd08423">
    <property type="entry name" value="PBP2_LTTR_like_6"/>
    <property type="match status" value="1"/>
</dbReference>
<evidence type="ECO:0000256" key="3">
    <source>
        <dbReference type="ARBA" id="ARBA00023125"/>
    </source>
</evidence>
<protein>
    <submittedName>
        <fullName evidence="7">DNA-binding transcriptional LysR family regulator</fullName>
    </submittedName>
</protein>
<proteinExistence type="inferred from homology"/>
<keyword evidence="8" id="KW-1185">Reference proteome</keyword>
<comment type="caution">
    <text evidence="7">The sequence shown here is derived from an EMBL/GenBank/DDBJ whole genome shotgun (WGS) entry which is preliminary data.</text>
</comment>
<keyword evidence="2" id="KW-0805">Transcription regulation</keyword>
<dbReference type="InterPro" id="IPR036390">
    <property type="entry name" value="WH_DNA-bd_sf"/>
</dbReference>
<dbReference type="RefSeq" id="WP_123303562.1">
    <property type="nucleotide sequence ID" value="NZ_RKHK01000001.1"/>
</dbReference>
<evidence type="ECO:0000256" key="4">
    <source>
        <dbReference type="ARBA" id="ARBA00023163"/>
    </source>
</evidence>
<comment type="similarity">
    <text evidence="1">Belongs to the LysR transcriptional regulatory family.</text>
</comment>
<dbReference type="PANTHER" id="PTHR30346:SF29">
    <property type="entry name" value="LYSR SUBSTRATE-BINDING"/>
    <property type="match status" value="1"/>
</dbReference>
<dbReference type="Gene3D" id="3.40.190.10">
    <property type="entry name" value="Periplasmic binding protein-like II"/>
    <property type="match status" value="2"/>
</dbReference>
<name>A0A3N2BCY1_9MICO</name>
<dbReference type="SUPFAM" id="SSF46785">
    <property type="entry name" value="Winged helix' DNA-binding domain"/>
    <property type="match status" value="1"/>
</dbReference>
<dbReference type="PANTHER" id="PTHR30346">
    <property type="entry name" value="TRANSCRIPTIONAL DUAL REGULATOR HCAR-RELATED"/>
    <property type="match status" value="1"/>
</dbReference>
<dbReference type="GO" id="GO:0003700">
    <property type="term" value="F:DNA-binding transcription factor activity"/>
    <property type="evidence" value="ECO:0007669"/>
    <property type="project" value="InterPro"/>
</dbReference>
<evidence type="ECO:0000313" key="7">
    <source>
        <dbReference type="EMBL" id="ROR73098.1"/>
    </source>
</evidence>
<dbReference type="InterPro" id="IPR000847">
    <property type="entry name" value="LysR_HTH_N"/>
</dbReference>
<dbReference type="Pfam" id="PF00126">
    <property type="entry name" value="HTH_1"/>
    <property type="match status" value="1"/>
</dbReference>
<dbReference type="PROSITE" id="PS50931">
    <property type="entry name" value="HTH_LYSR"/>
    <property type="match status" value="1"/>
</dbReference>
<sequence>MTVPGGQPEIDLHSIRIIHALEETGSITAAARLLGSSQPAVSQHLQRAEARLGISLVIRTGRQVRLSEAGEVVARAAPEILRALDAAGQELAGLQSLRSGKVRMVAFATASSTLIPTIFGELRRTAPGVAVSYAEAEPKEATRQVLDGEADLALVPSYPGEPMDAAALAGRGLIALPRFVDEMLLVLPAGHPLAAQQLVELSALEDDEWIAGCPRCRHHVIHACQHLGFEPNIAFETDNFGAVVAMVAAGLGVAILPRLALESTVLPAGAVVRPVTPPSSREIYLVVPRDLLESRPVAAVMSAITGMSGSPWRLSAADGEAPEGGPPPHEPLASDDEGVAVT</sequence>
<dbReference type="InterPro" id="IPR005119">
    <property type="entry name" value="LysR_subst-bd"/>
</dbReference>
<evidence type="ECO:0000256" key="1">
    <source>
        <dbReference type="ARBA" id="ARBA00009437"/>
    </source>
</evidence>
<dbReference type="InterPro" id="IPR036388">
    <property type="entry name" value="WH-like_DNA-bd_sf"/>
</dbReference>
<reference evidence="7 8" key="1">
    <citation type="submission" date="2018-11" db="EMBL/GenBank/DDBJ databases">
        <title>Sequencing the genomes of 1000 actinobacteria strains.</title>
        <authorList>
            <person name="Klenk H.-P."/>
        </authorList>
    </citation>
    <scope>NUCLEOTIDE SEQUENCE [LARGE SCALE GENOMIC DNA]</scope>
    <source>
        <strain evidence="7 8">DSM 11294</strain>
    </source>
</reference>
<feature type="compositionally biased region" description="Acidic residues" evidence="5">
    <location>
        <begin position="333"/>
        <end position="342"/>
    </location>
</feature>
<dbReference type="Pfam" id="PF03466">
    <property type="entry name" value="LysR_substrate"/>
    <property type="match status" value="1"/>
</dbReference>
<gene>
    <name evidence="7" type="ORF">EDD31_1464</name>
</gene>
<evidence type="ECO:0000313" key="8">
    <source>
        <dbReference type="Proteomes" id="UP000280668"/>
    </source>
</evidence>
<feature type="domain" description="HTH lysR-type" evidence="6">
    <location>
        <begin position="10"/>
        <end position="67"/>
    </location>
</feature>
<dbReference type="Gene3D" id="1.10.10.10">
    <property type="entry name" value="Winged helix-like DNA-binding domain superfamily/Winged helix DNA-binding domain"/>
    <property type="match status" value="1"/>
</dbReference>
<accession>A0A3N2BCY1</accession>
<keyword evidence="4" id="KW-0804">Transcription</keyword>